<dbReference type="EMBL" id="CAJNOQ010001902">
    <property type="protein sequence ID" value="CAF0926478.1"/>
    <property type="molecule type" value="Genomic_DNA"/>
</dbReference>
<organism evidence="2 4">
    <name type="scientific">Didymodactylos carnosus</name>
    <dbReference type="NCBI Taxonomy" id="1234261"/>
    <lineage>
        <taxon>Eukaryota</taxon>
        <taxon>Metazoa</taxon>
        <taxon>Spiralia</taxon>
        <taxon>Gnathifera</taxon>
        <taxon>Rotifera</taxon>
        <taxon>Eurotatoria</taxon>
        <taxon>Bdelloidea</taxon>
        <taxon>Philodinida</taxon>
        <taxon>Philodinidae</taxon>
        <taxon>Didymodactylos</taxon>
    </lineage>
</organism>
<dbReference type="InterPro" id="IPR035897">
    <property type="entry name" value="Toll_tir_struct_dom_sf"/>
</dbReference>
<dbReference type="Proteomes" id="UP000663829">
    <property type="component" value="Unassembled WGS sequence"/>
</dbReference>
<dbReference type="GO" id="GO:0007165">
    <property type="term" value="P:signal transduction"/>
    <property type="evidence" value="ECO:0007669"/>
    <property type="project" value="InterPro"/>
</dbReference>
<evidence type="ECO:0000313" key="3">
    <source>
        <dbReference type="EMBL" id="CAF3704995.1"/>
    </source>
</evidence>
<dbReference type="InterPro" id="IPR016024">
    <property type="entry name" value="ARM-type_fold"/>
</dbReference>
<evidence type="ECO:0000313" key="4">
    <source>
        <dbReference type="Proteomes" id="UP000663829"/>
    </source>
</evidence>
<dbReference type="AlphaFoldDB" id="A0A814BAD9"/>
<evidence type="ECO:0000313" key="2">
    <source>
        <dbReference type="EMBL" id="CAF0926478.1"/>
    </source>
</evidence>
<dbReference type="EMBL" id="CAJOBC010001902">
    <property type="protein sequence ID" value="CAF3704995.1"/>
    <property type="molecule type" value="Genomic_DNA"/>
</dbReference>
<feature type="domain" description="TIR" evidence="1">
    <location>
        <begin position="629"/>
        <end position="748"/>
    </location>
</feature>
<dbReference type="Proteomes" id="UP000681722">
    <property type="component" value="Unassembled WGS sequence"/>
</dbReference>
<dbReference type="OrthoDB" id="9978456at2759"/>
<dbReference type="PANTHER" id="PTHR46270">
    <property type="entry name" value="ARMADILLO-TYPE FOLD-RELATED"/>
    <property type="match status" value="1"/>
</dbReference>
<reference evidence="2" key="1">
    <citation type="submission" date="2021-02" db="EMBL/GenBank/DDBJ databases">
        <authorList>
            <person name="Nowell W R."/>
        </authorList>
    </citation>
    <scope>NUCLEOTIDE SEQUENCE</scope>
</reference>
<protein>
    <recommendedName>
        <fullName evidence="1">TIR domain-containing protein</fullName>
    </recommendedName>
</protein>
<accession>A0A814BAD9</accession>
<dbReference type="SUPFAM" id="SSF52200">
    <property type="entry name" value="Toll/Interleukin receptor TIR domain"/>
    <property type="match status" value="1"/>
</dbReference>
<dbReference type="Pfam" id="PF13676">
    <property type="entry name" value="TIR_2"/>
    <property type="match status" value="1"/>
</dbReference>
<dbReference type="PANTHER" id="PTHR46270:SF2">
    <property type="entry name" value="TIR DOMAIN-CONTAINING PROTEIN"/>
    <property type="match status" value="1"/>
</dbReference>
<name>A0A814BAD9_9BILA</name>
<keyword evidence="4" id="KW-1185">Reference proteome</keyword>
<proteinExistence type="predicted"/>
<gene>
    <name evidence="2" type="ORF">GPM918_LOCUS9945</name>
    <name evidence="3" type="ORF">SRO942_LOCUS9946</name>
</gene>
<dbReference type="SUPFAM" id="SSF48371">
    <property type="entry name" value="ARM repeat"/>
    <property type="match status" value="1"/>
</dbReference>
<dbReference type="InterPro" id="IPR000157">
    <property type="entry name" value="TIR_dom"/>
</dbReference>
<sequence length="756" mass="88621">MEPMQSQMSQNELSQILNKCSQFKPRDFKNNKNIEYLHYLEEILEHFYDTKRPVYCSLELLKNIITNILLYINQDGLWTGKKKDHSINIATIACRFISYICELDVESARNLKSQIQIILQWLQDDQHYLLKKFSTSTNQNLSSDRFSLIIKFYQSVYDAFEHYYLICSNRTEFVHELLSKQSKLTKKVTSYLVFSRRIDSSNLNCTNVLEFTVELFEYLLNIEYKTNNINHLLNRLIIFFSTNFSSSPFSDYLIRTNFYKLLLTSISHSSLYTQFVINETAQSQTDSTDSLFIYSHMLNIISEFVLNPNLSKIIIQDLCDHSFIDTMKMLIKELIDCGTTTPLLFCVQCLSNILSTTEASIIVEYFIRSELLTLLTNYLMNLIEKSTLGNGKMIIKYLHVDVIRSILSIMYNISTLDDNYRVHFNVDIISQLFKYLVKCDYGQLRIISCLLFSNIATQKQLENESELLSQYIIEQLLVFIRNASKNDDHHLYDHTISLLSLVQCLKKICVYDIIKLKIEELRGIELLFKIIRVNDVHHSTDNVHYIQEELEIILECIWFLAFNDKCATKIYSNDIYFSSLVQIAELNPNEHIVSKARGTLWQLTQTLEFNEQKQPLAKQKKIIQPSQHIMISYNHDTKDVCMKICNQLRKNGYTVWIDTENMHGSTLECMALAIEQAFVILLCITEKYKQSPNCQCEAEYAYRLKKPFVPILMQKKYKPDGWLGILVGTRLYIDFNKNDFQTNYEKLLNEIEAVTR</sequence>
<evidence type="ECO:0000259" key="1">
    <source>
        <dbReference type="Pfam" id="PF13676"/>
    </source>
</evidence>
<comment type="caution">
    <text evidence="2">The sequence shown here is derived from an EMBL/GenBank/DDBJ whole genome shotgun (WGS) entry which is preliminary data.</text>
</comment>
<dbReference type="Gene3D" id="3.40.50.10140">
    <property type="entry name" value="Toll/interleukin-1 receptor homology (TIR) domain"/>
    <property type="match status" value="1"/>
</dbReference>